<evidence type="ECO:0000313" key="3">
    <source>
        <dbReference type="Proteomes" id="UP000015462"/>
    </source>
</evidence>
<accession>A0AB33Z0G9</accession>
<evidence type="ECO:0000313" key="2">
    <source>
        <dbReference type="EMBL" id="EPD12706.1"/>
    </source>
</evidence>
<evidence type="ECO:0000256" key="1">
    <source>
        <dbReference type="SAM" id="SignalP"/>
    </source>
</evidence>
<dbReference type="Proteomes" id="UP000015462">
    <property type="component" value="Unassembled WGS sequence"/>
</dbReference>
<keyword evidence="2" id="KW-0449">Lipoprotein</keyword>
<protein>
    <submittedName>
        <fullName evidence="2">Lipoprotein</fullName>
    </submittedName>
</protein>
<comment type="caution">
    <text evidence="2">The sequence shown here is derived from an EMBL/GenBank/DDBJ whole genome shotgun (WGS) entry which is preliminary data.</text>
</comment>
<sequence length="428" mass="47093">MKSNKKSHSNPIIVGAIASTILMTTAPLAQAEESILNALSSGKASYSARLRYENVDQENLSEEANAYTARLTAAYKTGTYYGFGLFGEVESVHSLFSNNYAHPSQAKGAKYPVIADPNETELNQGYLFYTGLEDMSVKLGRQALTYRGAPFHRHIGTVAWRQNWQTLDAFSISNQSLSDTTINYAYVWNVNRIFGEDAPEPLDNFDSDSHLFNIQYSGFKAAKIEAYAYLYDFENADAFSTNTYGLRLSGAKPISDATKVIYTAEYATQSDAADNPNSIDADYILAELGTKISFNGPINMLLLKASYELQEGNGGADRFVTILGTNHAYQGWADKFLVTPGDGVEDIYLTAVTTAYGIKFVAAYHDFSSDNNSYDYGTEFDLMATKKVGKNYTVGLKYADYNADNNALNIGPTAVDTTKLWAFVSAKF</sequence>
<dbReference type="RefSeq" id="WP_015005909.1">
    <property type="nucleotide sequence ID" value="NZ_JBLWZB010000003.1"/>
</dbReference>
<gene>
    <name evidence="2" type="ORF">L196_08874</name>
</gene>
<feature type="signal peptide" evidence="1">
    <location>
        <begin position="1"/>
        <end position="31"/>
    </location>
</feature>
<name>A0AB33Z0G9_9GAMM</name>
<proteinExistence type="predicted"/>
<reference evidence="2 3" key="1">
    <citation type="journal article" date="2013" name="Genome Announc.">
        <title>Genome Sequence of the Pyrene- and Fluoranthene-Degrading Bacterium Cycloclasticus sp. Strain PY97M.</title>
        <authorList>
            <person name="Cui Z."/>
            <person name="Xu G."/>
            <person name="Li Q."/>
            <person name="Gao W."/>
            <person name="Zheng L."/>
        </authorList>
    </citation>
    <scope>NUCLEOTIDE SEQUENCE [LARGE SCALE GENOMIC DNA]</scope>
    <source>
        <strain evidence="2 3">PY97M</strain>
    </source>
</reference>
<feature type="chain" id="PRO_5044323964" evidence="1">
    <location>
        <begin position="32"/>
        <end position="428"/>
    </location>
</feature>
<dbReference type="EMBL" id="ASHL01000007">
    <property type="protein sequence ID" value="EPD12706.1"/>
    <property type="molecule type" value="Genomic_DNA"/>
</dbReference>
<dbReference type="AlphaFoldDB" id="A0AB33Z0G9"/>
<keyword evidence="1" id="KW-0732">Signal</keyword>
<organism evidence="2 3">
    <name type="scientific">Cycloclasticus pugetii</name>
    <dbReference type="NCBI Taxonomy" id="34068"/>
    <lineage>
        <taxon>Bacteria</taxon>
        <taxon>Pseudomonadati</taxon>
        <taxon>Pseudomonadota</taxon>
        <taxon>Gammaproteobacteria</taxon>
        <taxon>Thiotrichales</taxon>
        <taxon>Piscirickettsiaceae</taxon>
        <taxon>Cycloclasticus</taxon>
    </lineage>
</organism>
<keyword evidence="3" id="KW-1185">Reference proteome</keyword>